<proteinExistence type="predicted"/>
<dbReference type="AlphaFoldDB" id="A0A7T8QXB0"/>
<sequence>MIPAKPAPTFNKPGKWSSQIIDFVSRCLVKNQKKEPQPQSSFNMNLYGMPSHVSFYWMLSARRKK</sequence>
<name>A0A7T8QXB0_CALRO</name>
<dbReference type="Proteomes" id="UP000595437">
    <property type="component" value="Chromosome 2"/>
</dbReference>
<dbReference type="EMBL" id="CP045891">
    <property type="protein sequence ID" value="QQP58461.1"/>
    <property type="molecule type" value="Genomic_DNA"/>
</dbReference>
<organism evidence="1 2">
    <name type="scientific">Caligus rogercresseyi</name>
    <name type="common">Sea louse</name>
    <dbReference type="NCBI Taxonomy" id="217165"/>
    <lineage>
        <taxon>Eukaryota</taxon>
        <taxon>Metazoa</taxon>
        <taxon>Ecdysozoa</taxon>
        <taxon>Arthropoda</taxon>
        <taxon>Crustacea</taxon>
        <taxon>Multicrustacea</taxon>
        <taxon>Hexanauplia</taxon>
        <taxon>Copepoda</taxon>
        <taxon>Siphonostomatoida</taxon>
        <taxon>Caligidae</taxon>
        <taxon>Caligus</taxon>
    </lineage>
</organism>
<protein>
    <submittedName>
        <fullName evidence="1">Uncharacterized protein</fullName>
    </submittedName>
</protein>
<reference evidence="2" key="1">
    <citation type="submission" date="2021-01" db="EMBL/GenBank/DDBJ databases">
        <title>Caligus Genome Assembly.</title>
        <authorList>
            <person name="Gallardo-Escarate C."/>
        </authorList>
    </citation>
    <scope>NUCLEOTIDE SEQUENCE [LARGE SCALE GENOMIC DNA]</scope>
</reference>
<keyword evidence="2" id="KW-1185">Reference proteome</keyword>
<evidence type="ECO:0000313" key="1">
    <source>
        <dbReference type="EMBL" id="QQP58461.1"/>
    </source>
</evidence>
<accession>A0A7T8QXB0</accession>
<evidence type="ECO:0000313" key="2">
    <source>
        <dbReference type="Proteomes" id="UP000595437"/>
    </source>
</evidence>
<gene>
    <name evidence="1" type="ORF">FKW44_003786</name>
</gene>